<organism evidence="2 3">
    <name type="scientific">Sulfurospirillum deleyianum (strain ATCC 51133 / DSM 6946 / 5175)</name>
    <dbReference type="NCBI Taxonomy" id="525898"/>
    <lineage>
        <taxon>Bacteria</taxon>
        <taxon>Pseudomonadati</taxon>
        <taxon>Campylobacterota</taxon>
        <taxon>Epsilonproteobacteria</taxon>
        <taxon>Campylobacterales</taxon>
        <taxon>Sulfurospirillaceae</taxon>
        <taxon>Sulfurospirillum</taxon>
    </lineage>
</organism>
<dbReference type="HOGENOM" id="CLU_098241_0_0_7"/>
<dbReference type="eggNOG" id="COG1651">
    <property type="taxonomic scope" value="Bacteria"/>
</dbReference>
<dbReference type="Proteomes" id="UP000002222">
    <property type="component" value="Chromosome"/>
</dbReference>
<proteinExistence type="predicted"/>
<sequence length="239" mass="27334" precursor="true">MKKQILWFVALLSSTLFAATDAQIVEHFKSTIQVPNITIEVISRKKVENIEGMDFVTLNLSDGTRSQKLSIFTKDDLIFPDVISIKQGGSIKEMMEMAELQKNLSTLYKKEDKKNIVSLGNDPKKETLVVFTDPECPYCRQELMQIEQRLTTNNIKLIFTPVHARSSLEKSVLIYSETNKAKSDAEKIAILKKYFDETVSYEQKINDQEIGRIEALKQKYFGAGIKGVPFMVREKELLK</sequence>
<dbReference type="EMBL" id="CP001816">
    <property type="protein sequence ID" value="ACZ13104.1"/>
    <property type="molecule type" value="Genomic_DNA"/>
</dbReference>
<dbReference type="InterPro" id="IPR051470">
    <property type="entry name" value="Thiol:disulfide_interchange"/>
</dbReference>
<dbReference type="SUPFAM" id="SSF52833">
    <property type="entry name" value="Thioredoxin-like"/>
    <property type="match status" value="1"/>
</dbReference>
<evidence type="ECO:0000256" key="1">
    <source>
        <dbReference type="SAM" id="SignalP"/>
    </source>
</evidence>
<reference evidence="3" key="1">
    <citation type="submission" date="2009-11" db="EMBL/GenBank/DDBJ databases">
        <title>The complete genome of Sulfurospirillum deleyianum DSM 6946.</title>
        <authorList>
            <consortium name="US DOE Joint Genome Institute (JGI-PGF)"/>
            <person name="Lucas S."/>
            <person name="Copeland A."/>
            <person name="Lapidus A."/>
            <person name="Glavina del Rio T."/>
            <person name="Dalin E."/>
            <person name="Tice H."/>
            <person name="Bruce D."/>
            <person name="Goodwin L."/>
            <person name="Pitluck S."/>
            <person name="Kyrpides N."/>
            <person name="Mavromatis K."/>
            <person name="Ivanova N."/>
            <person name="Ovchinnikova G."/>
            <person name="Munk A.C."/>
            <person name="Lu M."/>
            <person name="Brettin T."/>
            <person name="Detter J.C."/>
            <person name="Han C."/>
            <person name="Tapia R."/>
            <person name="Larimer F."/>
            <person name="Land M."/>
            <person name="Hauser L."/>
            <person name="Markowitz V."/>
            <person name="Cheng J.F."/>
            <person name="Hugenholtz P."/>
            <person name="Woyke T."/>
            <person name="Wu D."/>
            <person name="Aumann P."/>
            <person name="Schneider S."/>
            <person name="Lang E."/>
            <person name="Spring S."/>
            <person name="Klenk H.P."/>
            <person name="Eisen J.A."/>
        </authorList>
    </citation>
    <scope>NUCLEOTIDE SEQUENCE [LARGE SCALE GENOMIC DNA]</scope>
    <source>
        <strain evidence="3">ATCC 51133 / DSM 6946 / 5175</strain>
    </source>
</reference>
<keyword evidence="2" id="KW-0418">Kinase</keyword>
<name>D1B4T4_SULD5</name>
<evidence type="ECO:0000313" key="2">
    <source>
        <dbReference type="EMBL" id="ACZ13104.1"/>
    </source>
</evidence>
<keyword evidence="3" id="KW-1185">Reference proteome</keyword>
<dbReference type="Gene3D" id="3.40.30.10">
    <property type="entry name" value="Glutaredoxin"/>
    <property type="match status" value="1"/>
</dbReference>
<feature type="signal peptide" evidence="1">
    <location>
        <begin position="1"/>
        <end position="18"/>
    </location>
</feature>
<dbReference type="AlphaFoldDB" id="D1B4T4"/>
<dbReference type="GO" id="GO:0016301">
    <property type="term" value="F:kinase activity"/>
    <property type="evidence" value="ECO:0007669"/>
    <property type="project" value="UniProtKB-KW"/>
</dbReference>
<dbReference type="KEGG" id="sdl:Sdel_2092"/>
<gene>
    <name evidence="2" type="ordered locus">Sdel_2092</name>
</gene>
<protein>
    <submittedName>
        <fullName evidence="2">Multi-sensor signal transduction histidine kinase</fullName>
    </submittedName>
</protein>
<dbReference type="PANTHER" id="PTHR35272">
    <property type="entry name" value="THIOL:DISULFIDE INTERCHANGE PROTEIN DSBC-RELATED"/>
    <property type="match status" value="1"/>
</dbReference>
<keyword evidence="2" id="KW-0808">Transferase</keyword>
<accession>D1B4T4</accession>
<dbReference type="STRING" id="525898.Sdel_2092"/>
<keyword evidence="1" id="KW-0732">Signal</keyword>
<dbReference type="RefSeq" id="WP_012857849.1">
    <property type="nucleotide sequence ID" value="NC_013512.1"/>
</dbReference>
<dbReference type="PANTHER" id="PTHR35272:SF3">
    <property type="entry name" value="THIOL:DISULFIDE INTERCHANGE PROTEIN DSBC"/>
    <property type="match status" value="1"/>
</dbReference>
<reference evidence="2 3" key="2">
    <citation type="journal article" date="2010" name="Stand. Genomic Sci.">
        <title>Complete genome sequence of Sulfurospirillum deleyianum type strain (5175).</title>
        <authorList>
            <person name="Sikorski J."/>
            <person name="Lapidus A."/>
            <person name="Copeland A."/>
            <person name="Glavina Del Rio T."/>
            <person name="Nolan M."/>
            <person name="Lucas S."/>
            <person name="Chen F."/>
            <person name="Tice H."/>
            <person name="Cheng J.F."/>
            <person name="Saunders E."/>
            <person name="Bruce D."/>
            <person name="Goodwin L."/>
            <person name="Pitluck S."/>
            <person name="Ovchinnikova G."/>
            <person name="Pati A."/>
            <person name="Ivanova N."/>
            <person name="Mavromatis K."/>
            <person name="Chen A."/>
            <person name="Palaniappan K."/>
            <person name="Chain P."/>
            <person name="Land M."/>
            <person name="Hauser L."/>
            <person name="Chang Y.J."/>
            <person name="Jeffries C.D."/>
            <person name="Brettin T."/>
            <person name="Detter J.C."/>
            <person name="Han C."/>
            <person name="Rohde M."/>
            <person name="Lang E."/>
            <person name="Spring S."/>
            <person name="Goker M."/>
            <person name="Bristow J."/>
            <person name="Eisen J.A."/>
            <person name="Markowitz V."/>
            <person name="Hugenholtz P."/>
            <person name="Kyrpides N.C."/>
            <person name="Klenk H.P."/>
        </authorList>
    </citation>
    <scope>NUCLEOTIDE SEQUENCE [LARGE SCALE GENOMIC DNA]</scope>
    <source>
        <strain evidence="3">ATCC 51133 / DSM 6946 / 5175</strain>
    </source>
</reference>
<feature type="chain" id="PRO_5003021295" evidence="1">
    <location>
        <begin position="19"/>
        <end position="239"/>
    </location>
</feature>
<dbReference type="InterPro" id="IPR036249">
    <property type="entry name" value="Thioredoxin-like_sf"/>
</dbReference>
<dbReference type="OrthoDB" id="9800545at2"/>
<evidence type="ECO:0000313" key="3">
    <source>
        <dbReference type="Proteomes" id="UP000002222"/>
    </source>
</evidence>